<dbReference type="SUPFAM" id="SSF57184">
    <property type="entry name" value="Growth factor receptor domain"/>
    <property type="match status" value="1"/>
</dbReference>
<dbReference type="AlphaFoldDB" id="A0A7S1TV74"/>
<dbReference type="SMART" id="SM01411">
    <property type="entry name" value="Ephrin_rec_like"/>
    <property type="match status" value="1"/>
</dbReference>
<dbReference type="Gene3D" id="2.10.50.10">
    <property type="entry name" value="Tumor Necrosis Factor Receptor, subunit A, domain 2"/>
    <property type="match status" value="2"/>
</dbReference>
<evidence type="ECO:0000259" key="2">
    <source>
        <dbReference type="Pfam" id="PF07699"/>
    </source>
</evidence>
<evidence type="ECO:0000313" key="3">
    <source>
        <dbReference type="EMBL" id="CAD9248134.1"/>
    </source>
</evidence>
<keyword evidence="1" id="KW-0732">Signal</keyword>
<accession>A0A7S1TV74</accession>
<sequence>MWRLLLPLAAALLPAAADLDHCKADCSDAARPVGPTRPPNTRGHPWFPAPNPNPYLQFCQTGCSLFFESYPVLTDCQAECDRIYRYDVTVAYNDQAEVARLECRDGCEMGLLRCQAGYYCTAGSMLQCPIGTYRDVDFAAVEACVDCPRGRYRSDPRGRYLESCAQCPVGKYVNDTGSAFIEDCLRCPAGKFAPEPGLALCKCITTKSFVGVSDDIEAGDYEYGSCEPGEVDDPTRENLFFKDPYKDTVPFTGRF</sequence>
<name>A0A7S1TV74_9STRA</name>
<dbReference type="InterPro" id="IPR011641">
    <property type="entry name" value="Tyr-kin_ephrin_A/B_rcpt-like"/>
</dbReference>
<feature type="signal peptide" evidence="1">
    <location>
        <begin position="1"/>
        <end position="17"/>
    </location>
</feature>
<organism evidence="3">
    <name type="scientific">Phaeomonas parva</name>
    <dbReference type="NCBI Taxonomy" id="124430"/>
    <lineage>
        <taxon>Eukaryota</taxon>
        <taxon>Sar</taxon>
        <taxon>Stramenopiles</taxon>
        <taxon>Ochrophyta</taxon>
        <taxon>Pinguiophyceae</taxon>
        <taxon>Pinguiochrysidales</taxon>
        <taxon>Pinguiochrysidaceae</taxon>
        <taxon>Phaeomonas</taxon>
    </lineage>
</organism>
<dbReference type="EMBL" id="HBGJ01010458">
    <property type="protein sequence ID" value="CAD9248134.1"/>
    <property type="molecule type" value="Transcribed_RNA"/>
</dbReference>
<evidence type="ECO:0000256" key="1">
    <source>
        <dbReference type="SAM" id="SignalP"/>
    </source>
</evidence>
<feature type="chain" id="PRO_5031420545" description="Tyrosine-protein kinase ephrin type A/B receptor-like domain-containing protein" evidence="1">
    <location>
        <begin position="18"/>
        <end position="255"/>
    </location>
</feature>
<feature type="domain" description="Tyrosine-protein kinase ephrin type A/B receptor-like" evidence="2">
    <location>
        <begin position="142"/>
        <end position="184"/>
    </location>
</feature>
<dbReference type="Pfam" id="PF07699">
    <property type="entry name" value="Ephrin_rec_like"/>
    <property type="match status" value="1"/>
</dbReference>
<protein>
    <recommendedName>
        <fullName evidence="2">Tyrosine-protein kinase ephrin type A/B receptor-like domain-containing protein</fullName>
    </recommendedName>
</protein>
<reference evidence="3" key="1">
    <citation type="submission" date="2021-01" db="EMBL/GenBank/DDBJ databases">
        <authorList>
            <person name="Corre E."/>
            <person name="Pelletier E."/>
            <person name="Niang G."/>
            <person name="Scheremetjew M."/>
            <person name="Finn R."/>
            <person name="Kale V."/>
            <person name="Holt S."/>
            <person name="Cochrane G."/>
            <person name="Meng A."/>
            <person name="Brown T."/>
            <person name="Cohen L."/>
        </authorList>
    </citation>
    <scope>NUCLEOTIDE SEQUENCE</scope>
    <source>
        <strain evidence="3">CCMP2877</strain>
    </source>
</reference>
<proteinExistence type="predicted"/>
<gene>
    <name evidence="3" type="ORF">PPAR1163_LOCUS6493</name>
</gene>
<dbReference type="InterPro" id="IPR009030">
    <property type="entry name" value="Growth_fac_rcpt_cys_sf"/>
</dbReference>